<sequence length="51" mass="5351">MPGRGRAAQRGRTRRPSASWSGGARLPPRPPLRRPRHCIAAARGSPAAGPA</sequence>
<proteinExistence type="predicted"/>
<dbReference type="EMBL" id="GBRH01172175">
    <property type="protein sequence ID" value="JAE25721.1"/>
    <property type="molecule type" value="Transcribed_RNA"/>
</dbReference>
<reference evidence="2" key="1">
    <citation type="submission" date="2014-09" db="EMBL/GenBank/DDBJ databases">
        <authorList>
            <person name="Magalhaes I.L.F."/>
            <person name="Oliveira U."/>
            <person name="Santos F.R."/>
            <person name="Vidigal T.H.D.A."/>
            <person name="Brescovit A.D."/>
            <person name="Santos A.J."/>
        </authorList>
    </citation>
    <scope>NUCLEOTIDE SEQUENCE</scope>
    <source>
        <tissue evidence="2">Shoot tissue taken approximately 20 cm above the soil surface</tissue>
    </source>
</reference>
<evidence type="ECO:0000313" key="2">
    <source>
        <dbReference type="EMBL" id="JAE25721.1"/>
    </source>
</evidence>
<feature type="region of interest" description="Disordered" evidence="1">
    <location>
        <begin position="1"/>
        <end position="51"/>
    </location>
</feature>
<protein>
    <submittedName>
        <fullName evidence="2">Uncharacterized protein</fullName>
    </submittedName>
</protein>
<dbReference type="AlphaFoldDB" id="A0A0A9GT36"/>
<accession>A0A0A9GT36</accession>
<feature type="compositionally biased region" description="Low complexity" evidence="1">
    <location>
        <begin position="40"/>
        <end position="51"/>
    </location>
</feature>
<reference evidence="2" key="2">
    <citation type="journal article" date="2015" name="Data Brief">
        <title>Shoot transcriptome of the giant reed, Arundo donax.</title>
        <authorList>
            <person name="Barrero R.A."/>
            <person name="Guerrero F.D."/>
            <person name="Moolhuijzen P."/>
            <person name="Goolsby J.A."/>
            <person name="Tidwell J."/>
            <person name="Bellgard S.E."/>
            <person name="Bellgard M.I."/>
        </authorList>
    </citation>
    <scope>NUCLEOTIDE SEQUENCE</scope>
    <source>
        <tissue evidence="2">Shoot tissue taken approximately 20 cm above the soil surface</tissue>
    </source>
</reference>
<evidence type="ECO:0000256" key="1">
    <source>
        <dbReference type="SAM" id="MobiDB-lite"/>
    </source>
</evidence>
<organism evidence="2">
    <name type="scientific">Arundo donax</name>
    <name type="common">Giant reed</name>
    <name type="synonym">Donax arundinaceus</name>
    <dbReference type="NCBI Taxonomy" id="35708"/>
    <lineage>
        <taxon>Eukaryota</taxon>
        <taxon>Viridiplantae</taxon>
        <taxon>Streptophyta</taxon>
        <taxon>Embryophyta</taxon>
        <taxon>Tracheophyta</taxon>
        <taxon>Spermatophyta</taxon>
        <taxon>Magnoliopsida</taxon>
        <taxon>Liliopsida</taxon>
        <taxon>Poales</taxon>
        <taxon>Poaceae</taxon>
        <taxon>PACMAD clade</taxon>
        <taxon>Arundinoideae</taxon>
        <taxon>Arundineae</taxon>
        <taxon>Arundo</taxon>
    </lineage>
</organism>
<name>A0A0A9GT36_ARUDO</name>